<keyword evidence="2" id="KW-0472">Membrane</keyword>
<gene>
    <name evidence="4" type="ORF">ESCO_003983</name>
</gene>
<keyword evidence="2" id="KW-1133">Transmembrane helix</keyword>
<dbReference type="Proteomes" id="UP000053831">
    <property type="component" value="Unassembled WGS sequence"/>
</dbReference>
<reference evidence="4 5" key="1">
    <citation type="submission" date="2015-07" db="EMBL/GenBank/DDBJ databases">
        <title>The genome of the fungus Escovopsis weberi, a specialized disease agent of ant agriculture.</title>
        <authorList>
            <person name="de Man T.J."/>
            <person name="Stajich J.E."/>
            <person name="Kubicek C.P."/>
            <person name="Chenthamara K."/>
            <person name="Atanasova L."/>
            <person name="Druzhinina I.S."/>
            <person name="Birnbaum S."/>
            <person name="Barribeau S.M."/>
            <person name="Teiling C."/>
            <person name="Suen G."/>
            <person name="Currie C."/>
            <person name="Gerardo N.M."/>
        </authorList>
    </citation>
    <scope>NUCLEOTIDE SEQUENCE [LARGE SCALE GENOMIC DNA]</scope>
</reference>
<feature type="region of interest" description="Disordered" evidence="1">
    <location>
        <begin position="291"/>
        <end position="423"/>
    </location>
</feature>
<keyword evidence="3" id="KW-0732">Signal</keyword>
<keyword evidence="5" id="KW-1185">Reference proteome</keyword>
<evidence type="ECO:0000256" key="2">
    <source>
        <dbReference type="SAM" id="Phobius"/>
    </source>
</evidence>
<keyword evidence="2" id="KW-0812">Transmembrane</keyword>
<evidence type="ECO:0008006" key="6">
    <source>
        <dbReference type="Google" id="ProtNLM"/>
    </source>
</evidence>
<feature type="compositionally biased region" description="Polar residues" evidence="1">
    <location>
        <begin position="311"/>
        <end position="363"/>
    </location>
</feature>
<comment type="caution">
    <text evidence="4">The sequence shown here is derived from an EMBL/GenBank/DDBJ whole genome shotgun (WGS) entry which is preliminary data.</text>
</comment>
<evidence type="ECO:0000313" key="4">
    <source>
        <dbReference type="EMBL" id="KOS23287.1"/>
    </source>
</evidence>
<dbReference type="STRING" id="150374.A0A0M8N4W8"/>
<dbReference type="AlphaFoldDB" id="A0A0M8N4W8"/>
<protein>
    <recommendedName>
        <fullName evidence="6">Carcinoembryonic antigen-related cell adhesion molecule 1</fullName>
    </recommendedName>
</protein>
<feature type="chain" id="PRO_5005818895" description="Carcinoembryonic antigen-related cell adhesion molecule 1" evidence="3">
    <location>
        <begin position="30"/>
        <end position="423"/>
    </location>
</feature>
<evidence type="ECO:0000256" key="3">
    <source>
        <dbReference type="SAM" id="SignalP"/>
    </source>
</evidence>
<proteinExistence type="predicted"/>
<feature type="compositionally biased region" description="Low complexity" evidence="1">
    <location>
        <begin position="210"/>
        <end position="229"/>
    </location>
</feature>
<feature type="transmembrane region" description="Helical" evidence="2">
    <location>
        <begin position="259"/>
        <end position="284"/>
    </location>
</feature>
<feature type="compositionally biased region" description="Basic and acidic residues" evidence="1">
    <location>
        <begin position="364"/>
        <end position="378"/>
    </location>
</feature>
<name>A0A0M8N4W8_ESCWE</name>
<accession>A0A0M8N4W8</accession>
<feature type="region of interest" description="Disordered" evidence="1">
    <location>
        <begin position="193"/>
        <end position="255"/>
    </location>
</feature>
<dbReference type="OrthoDB" id="5386093at2759"/>
<organism evidence="4 5">
    <name type="scientific">Escovopsis weberi</name>
    <dbReference type="NCBI Taxonomy" id="150374"/>
    <lineage>
        <taxon>Eukaryota</taxon>
        <taxon>Fungi</taxon>
        <taxon>Dikarya</taxon>
        <taxon>Ascomycota</taxon>
        <taxon>Pezizomycotina</taxon>
        <taxon>Sordariomycetes</taxon>
        <taxon>Hypocreomycetidae</taxon>
        <taxon>Hypocreales</taxon>
        <taxon>Hypocreaceae</taxon>
        <taxon>Escovopsis</taxon>
    </lineage>
</organism>
<evidence type="ECO:0000256" key="1">
    <source>
        <dbReference type="SAM" id="MobiDB-lite"/>
    </source>
</evidence>
<dbReference type="EMBL" id="LGSR01000002">
    <property type="protein sequence ID" value="KOS23287.1"/>
    <property type="molecule type" value="Genomic_DNA"/>
</dbReference>
<feature type="compositionally biased region" description="Basic and acidic residues" evidence="1">
    <location>
        <begin position="414"/>
        <end position="423"/>
    </location>
</feature>
<sequence length="423" mass="44147">MIPSDLTRSSPTTTALLILLSSLPHLAASYRIPRETKTVDFRELNVVDFPLVAATPAPTSPSRQPQRRGFNTVCGYIGGDAAFPATCMAGSHCVLEVDHGAIGCCPDGGTCTEGIFTGCVDFNSPPQTELNPYVFTCTGSEVCYKNDFEGGYYQYGCGTASRLATLVATSALRSSSLELNRITMAFTAKPTPLATPTALGTRSHTEAHETTTGISAATATSASTGSAASHTDDAAALPASTKSPEAPDKEAAAKSSSSIVGGVVGGVVGALSLFVVIAMFIFFFKRRAGGEEHPTSYITPAPEKDGRFRSPTPSQLSFGVASAASTPRSSTQRPIASLSQKITTQKIATSSNLSAPAKTISTRPSDEIPLAKEGEKPENGTAPVLPADEDLDPYPGPRRGGGGSFWAQTRSTPRSRDRSWARG</sequence>
<feature type="signal peptide" evidence="3">
    <location>
        <begin position="1"/>
        <end position="29"/>
    </location>
</feature>
<evidence type="ECO:0000313" key="5">
    <source>
        <dbReference type="Proteomes" id="UP000053831"/>
    </source>
</evidence>